<gene>
    <name evidence="3" type="ORF">M997_2679</name>
</gene>
<sequence>MKKIIKISVNKIISSFLLLLSPSVFAGTELIGGDMEFKGVVVAHGCTIVAGDENKVIDFKQISSKDLYTFQKTEPISFSISLENCSQDIYKSVTITLDGKEHPTMPNHLAVVGTGSEDPKSIGIVFTDFNRNIIQLKKPSTTRLLNNQRIQFNFMTYVEASSSAIKNQTVLTGPFQAQATYTLNYQ</sequence>
<dbReference type="SUPFAM" id="SSF49401">
    <property type="entry name" value="Bacterial adhesins"/>
    <property type="match status" value="1"/>
</dbReference>
<dbReference type="InterPro" id="IPR000259">
    <property type="entry name" value="Adhesion_dom_fimbrial"/>
</dbReference>
<dbReference type="PANTHER" id="PTHR33420:SF11">
    <property type="entry name" value="FIMBRIAL-LIKE PROTEIN"/>
    <property type="match status" value="1"/>
</dbReference>
<keyword evidence="1" id="KW-0732">Signal</keyword>
<dbReference type="GO" id="GO:0043709">
    <property type="term" value="P:cell adhesion involved in single-species biofilm formation"/>
    <property type="evidence" value="ECO:0007669"/>
    <property type="project" value="TreeGrafter"/>
</dbReference>
<dbReference type="Gene3D" id="2.60.40.1090">
    <property type="entry name" value="Fimbrial-type adhesion domain"/>
    <property type="match status" value="1"/>
</dbReference>
<comment type="caution">
    <text evidence="3">The sequence shown here is derived from an EMBL/GenBank/DDBJ whole genome shotgun (WGS) entry which is preliminary data.</text>
</comment>
<dbReference type="GO" id="GO:0009289">
    <property type="term" value="C:pilus"/>
    <property type="evidence" value="ECO:0007669"/>
    <property type="project" value="InterPro"/>
</dbReference>
<evidence type="ECO:0000313" key="3">
    <source>
        <dbReference type="EMBL" id="OAT45867.1"/>
    </source>
</evidence>
<feature type="domain" description="Fimbrial-type adhesion" evidence="2">
    <location>
        <begin position="36"/>
        <end position="186"/>
    </location>
</feature>
<keyword evidence="4" id="KW-1185">Reference proteome</keyword>
<accession>A0AAJ3LT29</accession>
<reference evidence="3 4" key="1">
    <citation type="submission" date="2016-04" db="EMBL/GenBank/DDBJ databases">
        <title>ATOL: Assembling a taxonomically balanced genome-scale reconstruction of the evolutionary history of the Enterobacteriaceae.</title>
        <authorList>
            <person name="Plunkett G.III."/>
            <person name="Neeno-Eckwall E.C."/>
            <person name="Glasner J.D."/>
            <person name="Perna N.T."/>
        </authorList>
    </citation>
    <scope>NUCLEOTIDE SEQUENCE [LARGE SCALE GENOMIC DNA]</scope>
    <source>
        <strain evidence="3 4">ATCC 700826</strain>
    </source>
</reference>
<evidence type="ECO:0000313" key="4">
    <source>
        <dbReference type="Proteomes" id="UP000078250"/>
    </source>
</evidence>
<dbReference type="InterPro" id="IPR036937">
    <property type="entry name" value="Adhesion_dom_fimbrial_sf"/>
</dbReference>
<feature type="chain" id="PRO_5042597064" evidence="1">
    <location>
        <begin position="27"/>
        <end position="186"/>
    </location>
</feature>
<dbReference type="AlphaFoldDB" id="A0AAJ3LT29"/>
<evidence type="ECO:0000259" key="2">
    <source>
        <dbReference type="Pfam" id="PF00419"/>
    </source>
</evidence>
<dbReference type="Pfam" id="PF00419">
    <property type="entry name" value="Fimbrial"/>
    <property type="match status" value="1"/>
</dbReference>
<dbReference type="Proteomes" id="UP000078250">
    <property type="component" value="Unassembled WGS sequence"/>
</dbReference>
<dbReference type="InterPro" id="IPR050263">
    <property type="entry name" value="Bact_Fimbrial_Adh_Pro"/>
</dbReference>
<dbReference type="RefSeq" id="WP_239994688.1">
    <property type="nucleotide sequence ID" value="NZ_LXEV01000030.1"/>
</dbReference>
<dbReference type="EMBL" id="LXEV01000030">
    <property type="protein sequence ID" value="OAT45867.1"/>
    <property type="molecule type" value="Genomic_DNA"/>
</dbReference>
<name>A0AAJ3LT29_PROHU</name>
<proteinExistence type="predicted"/>
<evidence type="ECO:0000256" key="1">
    <source>
        <dbReference type="SAM" id="SignalP"/>
    </source>
</evidence>
<organism evidence="3 4">
    <name type="scientific">Proteus hauseri ATCC 700826</name>
    <dbReference type="NCBI Taxonomy" id="1354271"/>
    <lineage>
        <taxon>Bacteria</taxon>
        <taxon>Pseudomonadati</taxon>
        <taxon>Pseudomonadota</taxon>
        <taxon>Gammaproteobacteria</taxon>
        <taxon>Enterobacterales</taxon>
        <taxon>Morganellaceae</taxon>
        <taxon>Proteus</taxon>
    </lineage>
</organism>
<feature type="signal peptide" evidence="1">
    <location>
        <begin position="1"/>
        <end position="26"/>
    </location>
</feature>
<dbReference type="InterPro" id="IPR008966">
    <property type="entry name" value="Adhesion_dom_sf"/>
</dbReference>
<dbReference type="PANTHER" id="PTHR33420">
    <property type="entry name" value="FIMBRIAL SUBUNIT ELFA-RELATED"/>
    <property type="match status" value="1"/>
</dbReference>
<protein>
    <submittedName>
        <fullName evidence="3">PmfF family putative minor fimbrial subunit</fullName>
    </submittedName>
</protein>